<accession>A0A6N2S7K7</accession>
<protein>
    <recommendedName>
        <fullName evidence="2">Orotate phosphoribosyltransferase</fullName>
    </recommendedName>
</protein>
<dbReference type="EMBL" id="CACRSM010000002">
    <property type="protein sequence ID" value="VYS89653.1"/>
    <property type="molecule type" value="Genomic_DNA"/>
</dbReference>
<proteinExistence type="predicted"/>
<sequence length="171" mass="17363">MGTMITHDPQLLALRALTAPLLDTEEPLTHLNEISLSSQGAAVCGHVLIDLLEENDLAIGDYEVVIAPEGDGALAAAMIHAAGGRGLDLDAALLRPTQATASDTSFTGAPIYGRPAVLVANSSLVDTGALHEAVEAAGATVVGIVSLLPDPLTRDFAGKAGLTYCAPSLAD</sequence>
<evidence type="ECO:0000313" key="1">
    <source>
        <dbReference type="EMBL" id="VYS89653.1"/>
    </source>
</evidence>
<organism evidence="1">
    <name type="scientific">Schaalia odontolytica</name>
    <dbReference type="NCBI Taxonomy" id="1660"/>
    <lineage>
        <taxon>Bacteria</taxon>
        <taxon>Bacillati</taxon>
        <taxon>Actinomycetota</taxon>
        <taxon>Actinomycetes</taxon>
        <taxon>Actinomycetales</taxon>
        <taxon>Actinomycetaceae</taxon>
        <taxon>Schaalia</taxon>
    </lineage>
</organism>
<gene>
    <name evidence="1" type="ORF">AOLFYP35_00742</name>
</gene>
<evidence type="ECO:0008006" key="2">
    <source>
        <dbReference type="Google" id="ProtNLM"/>
    </source>
</evidence>
<reference evidence="1" key="1">
    <citation type="submission" date="2019-11" db="EMBL/GenBank/DDBJ databases">
        <authorList>
            <person name="Feng L."/>
        </authorList>
    </citation>
    <scope>NUCLEOTIDE SEQUENCE</scope>
    <source>
        <strain evidence="1">AodontolyticusLFYP35</strain>
    </source>
</reference>
<name>A0A6N2S7K7_9ACTO</name>
<dbReference type="AlphaFoldDB" id="A0A6N2S7K7"/>